<dbReference type="InterPro" id="IPR010982">
    <property type="entry name" value="Lambda_DNA-bd_dom_sf"/>
</dbReference>
<dbReference type="CDD" id="cd00093">
    <property type="entry name" value="HTH_XRE"/>
    <property type="match status" value="1"/>
</dbReference>
<proteinExistence type="predicted"/>
<dbReference type="Proteomes" id="UP001236014">
    <property type="component" value="Chromosome"/>
</dbReference>
<dbReference type="PROSITE" id="PS50943">
    <property type="entry name" value="HTH_CROC1"/>
    <property type="match status" value="1"/>
</dbReference>
<evidence type="ECO:0000256" key="1">
    <source>
        <dbReference type="ARBA" id="ARBA00023125"/>
    </source>
</evidence>
<organism evidence="3 4">
    <name type="scientific">Amycolatopsis carbonis</name>
    <dbReference type="NCBI Taxonomy" id="715471"/>
    <lineage>
        <taxon>Bacteria</taxon>
        <taxon>Bacillati</taxon>
        <taxon>Actinomycetota</taxon>
        <taxon>Actinomycetes</taxon>
        <taxon>Pseudonocardiales</taxon>
        <taxon>Pseudonocardiaceae</taxon>
        <taxon>Amycolatopsis</taxon>
    </lineage>
</organism>
<dbReference type="PANTHER" id="PTHR46797:SF1">
    <property type="entry name" value="METHYLPHOSPHONATE SYNTHASE"/>
    <property type="match status" value="1"/>
</dbReference>
<dbReference type="GO" id="GO:0003677">
    <property type="term" value="F:DNA binding"/>
    <property type="evidence" value="ECO:0007669"/>
    <property type="project" value="UniProtKB-KW"/>
</dbReference>
<feature type="domain" description="HTH cro/C1-type" evidence="2">
    <location>
        <begin position="9"/>
        <end position="63"/>
    </location>
</feature>
<dbReference type="InterPro" id="IPR001387">
    <property type="entry name" value="Cro/C1-type_HTH"/>
</dbReference>
<dbReference type="KEGG" id="acab:QRX50_24765"/>
<dbReference type="PANTHER" id="PTHR46797">
    <property type="entry name" value="HTH-TYPE TRANSCRIPTIONAL REGULATOR"/>
    <property type="match status" value="1"/>
</dbReference>
<dbReference type="Gene3D" id="2.60.120.10">
    <property type="entry name" value="Jelly Rolls"/>
    <property type="match status" value="1"/>
</dbReference>
<evidence type="ECO:0000313" key="4">
    <source>
        <dbReference type="Proteomes" id="UP001236014"/>
    </source>
</evidence>
<keyword evidence="1" id="KW-0238">DNA-binding</keyword>
<name>A0A9Y2N274_9PSEU</name>
<dbReference type="RefSeq" id="WP_285974288.1">
    <property type="nucleotide sequence ID" value="NZ_CP127294.1"/>
</dbReference>
<accession>A0A9Y2N274</accession>
<dbReference type="AlphaFoldDB" id="A0A9Y2N274"/>
<dbReference type="CDD" id="cd02209">
    <property type="entry name" value="cupin_XRE_C"/>
    <property type="match status" value="1"/>
</dbReference>
<dbReference type="SMART" id="SM00530">
    <property type="entry name" value="HTH_XRE"/>
    <property type="match status" value="1"/>
</dbReference>
<dbReference type="Pfam" id="PF07883">
    <property type="entry name" value="Cupin_2"/>
    <property type="match status" value="1"/>
</dbReference>
<dbReference type="SUPFAM" id="SSF47413">
    <property type="entry name" value="lambda repressor-like DNA-binding domains"/>
    <property type="match status" value="1"/>
</dbReference>
<dbReference type="InterPro" id="IPR014710">
    <property type="entry name" value="RmlC-like_jellyroll"/>
</dbReference>
<keyword evidence="4" id="KW-1185">Reference proteome</keyword>
<evidence type="ECO:0000259" key="2">
    <source>
        <dbReference type="PROSITE" id="PS50943"/>
    </source>
</evidence>
<sequence>MDDRIGPALREARIRQKRTLRGVALATGLSASLLSQVETGKSQPSVSTLYTLVSHLGLSLDEVLGLEVAGHRAKAGPGSRPVALEPGAAATTIQRAADNPVLDMDNGVRWERLAIAGSRSVEPLLVTYEPGASSSVDGGLMRHPGMEHAYLLDGELTLRFESDEHVLRAGDSFSFHSDRPHLYVNHTGAPARGLWFVVGRTGSARPRDWLAEPPAELFELLGHPHPATSDER</sequence>
<dbReference type="GO" id="GO:0003700">
    <property type="term" value="F:DNA-binding transcription factor activity"/>
    <property type="evidence" value="ECO:0007669"/>
    <property type="project" value="TreeGrafter"/>
</dbReference>
<dbReference type="EMBL" id="CP127294">
    <property type="protein sequence ID" value="WIX83742.1"/>
    <property type="molecule type" value="Genomic_DNA"/>
</dbReference>
<dbReference type="InterPro" id="IPR013096">
    <property type="entry name" value="Cupin_2"/>
</dbReference>
<reference evidence="3 4" key="1">
    <citation type="submission" date="2023-06" db="EMBL/GenBank/DDBJ databases">
        <authorList>
            <person name="Oyuntsetseg B."/>
            <person name="Kim S.B."/>
        </authorList>
    </citation>
    <scope>NUCLEOTIDE SEQUENCE [LARGE SCALE GENOMIC DNA]</scope>
    <source>
        <strain evidence="3 4">2-15</strain>
    </source>
</reference>
<dbReference type="InterPro" id="IPR011051">
    <property type="entry name" value="RmlC_Cupin_sf"/>
</dbReference>
<dbReference type="InterPro" id="IPR050807">
    <property type="entry name" value="TransReg_Diox_bact_type"/>
</dbReference>
<protein>
    <submittedName>
        <fullName evidence="3">Cupin domain-containing protein</fullName>
    </submittedName>
</protein>
<dbReference type="Pfam" id="PF01381">
    <property type="entry name" value="HTH_3"/>
    <property type="match status" value="1"/>
</dbReference>
<dbReference type="GO" id="GO:0005829">
    <property type="term" value="C:cytosol"/>
    <property type="evidence" value="ECO:0007669"/>
    <property type="project" value="TreeGrafter"/>
</dbReference>
<dbReference type="Gene3D" id="1.10.260.40">
    <property type="entry name" value="lambda repressor-like DNA-binding domains"/>
    <property type="match status" value="1"/>
</dbReference>
<dbReference type="SUPFAM" id="SSF51182">
    <property type="entry name" value="RmlC-like cupins"/>
    <property type="match status" value="1"/>
</dbReference>
<gene>
    <name evidence="3" type="ORF">QRX50_24765</name>
</gene>
<evidence type="ECO:0000313" key="3">
    <source>
        <dbReference type="EMBL" id="WIX83742.1"/>
    </source>
</evidence>